<dbReference type="GO" id="GO:0030420">
    <property type="term" value="P:establishment of competence for transformation"/>
    <property type="evidence" value="ECO:0007669"/>
    <property type="project" value="UniProtKB-KW"/>
</dbReference>
<protein>
    <submittedName>
        <fullName evidence="4">Type II secretion system protein</fullName>
    </submittedName>
</protein>
<evidence type="ECO:0000256" key="2">
    <source>
        <dbReference type="ARBA" id="ARBA00023287"/>
    </source>
</evidence>
<keyword evidence="5" id="KW-1185">Reference proteome</keyword>
<organism evidence="4 5">
    <name type="scientific">Bacillus timonensis</name>
    <dbReference type="NCBI Taxonomy" id="1033734"/>
    <lineage>
        <taxon>Bacteria</taxon>
        <taxon>Bacillati</taxon>
        <taxon>Bacillota</taxon>
        <taxon>Bacilli</taxon>
        <taxon>Bacillales</taxon>
        <taxon>Bacillaceae</taxon>
        <taxon>Bacillus</taxon>
    </lineage>
</organism>
<dbReference type="OrthoDB" id="2867752at2"/>
<evidence type="ECO:0000313" key="5">
    <source>
        <dbReference type="Proteomes" id="UP000306477"/>
    </source>
</evidence>
<keyword evidence="3" id="KW-1133">Transmembrane helix</keyword>
<reference evidence="4 5" key="1">
    <citation type="journal article" date="2019" name="Indoor Air">
        <title>Impacts of indoor surface finishes on bacterial viability.</title>
        <authorList>
            <person name="Hu J."/>
            <person name="Maamar S.B."/>
            <person name="Glawe A.J."/>
            <person name="Gottel N."/>
            <person name="Gilbert J.A."/>
            <person name="Hartmann E.M."/>
        </authorList>
    </citation>
    <scope>NUCLEOTIDE SEQUENCE [LARGE SCALE GENOMIC DNA]</scope>
    <source>
        <strain evidence="4 5">AF060A6</strain>
    </source>
</reference>
<dbReference type="InterPro" id="IPR012902">
    <property type="entry name" value="N_methyl_site"/>
</dbReference>
<dbReference type="GO" id="GO:0009986">
    <property type="term" value="C:cell surface"/>
    <property type="evidence" value="ECO:0007669"/>
    <property type="project" value="UniProtKB-SubCell"/>
</dbReference>
<dbReference type="Proteomes" id="UP000306477">
    <property type="component" value="Unassembled WGS sequence"/>
</dbReference>
<evidence type="ECO:0000313" key="4">
    <source>
        <dbReference type="EMBL" id="THE15484.1"/>
    </source>
</evidence>
<name>A0A4S3Q0H2_9BACI</name>
<dbReference type="RefSeq" id="WP_136377799.1">
    <property type="nucleotide sequence ID" value="NZ_SLUB01000001.1"/>
</dbReference>
<evidence type="ECO:0000256" key="1">
    <source>
        <dbReference type="ARBA" id="ARBA00004241"/>
    </source>
</evidence>
<sequence>MLVKDKRGFTMVEMLLSVSIWLMLCVTLLPQLMFIMTERRNTEIFNIGTQLLSEELQKGYNGESAINHLVKYGVTYKFTKNYNETFQKSELCVTWEDKLSRTYERCGFLNGE</sequence>
<comment type="subcellular location">
    <subcellularLocation>
        <location evidence="1">Cell surface</location>
    </subcellularLocation>
</comment>
<dbReference type="AlphaFoldDB" id="A0A4S3Q0H2"/>
<keyword evidence="3" id="KW-0472">Membrane</keyword>
<accession>A0A4S3Q0H2</accession>
<comment type="caution">
    <text evidence="4">The sequence shown here is derived from an EMBL/GenBank/DDBJ whole genome shotgun (WGS) entry which is preliminary data.</text>
</comment>
<feature type="transmembrane region" description="Helical" evidence="3">
    <location>
        <begin position="12"/>
        <end position="36"/>
    </location>
</feature>
<keyword evidence="3" id="KW-0812">Transmembrane</keyword>
<evidence type="ECO:0000256" key="3">
    <source>
        <dbReference type="SAM" id="Phobius"/>
    </source>
</evidence>
<gene>
    <name evidence="4" type="ORF">E1I69_01110</name>
</gene>
<dbReference type="EMBL" id="SLUB01000001">
    <property type="protein sequence ID" value="THE15484.1"/>
    <property type="molecule type" value="Genomic_DNA"/>
</dbReference>
<dbReference type="NCBIfam" id="TIGR02532">
    <property type="entry name" value="IV_pilin_GFxxxE"/>
    <property type="match status" value="1"/>
</dbReference>
<keyword evidence="2" id="KW-0178">Competence</keyword>
<proteinExistence type="predicted"/>